<evidence type="ECO:0000313" key="1">
    <source>
        <dbReference type="EMBL" id="PIL42176.1"/>
    </source>
</evidence>
<sequence>MFSKKLIRLNDVLEITGLSKSQIYALIAEQKFVRQVKIARSSRWSLDAVNAWVDARVAESEVAN</sequence>
<name>A0A2G8T7Y7_9BURK</name>
<dbReference type="EMBL" id="PDOC01000033">
    <property type="protein sequence ID" value="PIL42176.1"/>
    <property type="molecule type" value="Genomic_DNA"/>
</dbReference>
<organism evidence="1 2">
    <name type="scientific">Massilia eurypsychrophila</name>
    <dbReference type="NCBI Taxonomy" id="1485217"/>
    <lineage>
        <taxon>Bacteria</taxon>
        <taxon>Pseudomonadati</taxon>
        <taxon>Pseudomonadota</taxon>
        <taxon>Betaproteobacteria</taxon>
        <taxon>Burkholderiales</taxon>
        <taxon>Oxalobacteraceae</taxon>
        <taxon>Telluria group</taxon>
        <taxon>Massilia</taxon>
    </lineage>
</organism>
<keyword evidence="2" id="KW-1185">Reference proteome</keyword>
<dbReference type="Proteomes" id="UP000230390">
    <property type="component" value="Unassembled WGS sequence"/>
</dbReference>
<accession>A0A2G8T7Y7</accession>
<dbReference type="InterPro" id="IPR010260">
    <property type="entry name" value="AlpA"/>
</dbReference>
<dbReference type="RefSeq" id="WP_099793537.1">
    <property type="nucleotide sequence ID" value="NZ_JBHLYV010000004.1"/>
</dbReference>
<gene>
    <name evidence="1" type="ORF">CR105_25570</name>
</gene>
<dbReference type="Pfam" id="PF05930">
    <property type="entry name" value="Phage_AlpA"/>
    <property type="match status" value="1"/>
</dbReference>
<dbReference type="OrthoDB" id="8779547at2"/>
<reference evidence="1 2" key="1">
    <citation type="submission" date="2017-10" db="EMBL/GenBank/DDBJ databases">
        <title>Massilia psychrophilum sp. nov., a novel purple-pigmented bacterium isolated from Tianshan glacier, Xinjiang Municipality, China.</title>
        <authorList>
            <person name="Wang H."/>
        </authorList>
    </citation>
    <scope>NUCLEOTIDE SEQUENCE [LARGE SCALE GENOMIC DNA]</scope>
    <source>
        <strain evidence="1 2">JCM 30074</strain>
    </source>
</reference>
<dbReference type="Gene3D" id="1.10.238.160">
    <property type="match status" value="1"/>
</dbReference>
<protein>
    <submittedName>
        <fullName evidence="1">Uncharacterized protein</fullName>
    </submittedName>
</protein>
<evidence type="ECO:0000313" key="2">
    <source>
        <dbReference type="Proteomes" id="UP000230390"/>
    </source>
</evidence>
<dbReference type="AlphaFoldDB" id="A0A2G8T7Y7"/>
<proteinExistence type="predicted"/>
<comment type="caution">
    <text evidence="1">The sequence shown here is derived from an EMBL/GenBank/DDBJ whole genome shotgun (WGS) entry which is preliminary data.</text>
</comment>